<dbReference type="GO" id="GO:0003678">
    <property type="term" value="F:DNA helicase activity"/>
    <property type="evidence" value="ECO:0007669"/>
    <property type="project" value="TreeGrafter"/>
</dbReference>
<dbReference type="FunFam" id="1.10.3380.10:FF:000002">
    <property type="entry name" value="Activating signal cointegrator 1 complex subunit 3"/>
    <property type="match status" value="1"/>
</dbReference>
<dbReference type="Pfam" id="PF21188">
    <property type="entry name" value="BRR2_plug"/>
    <property type="match status" value="1"/>
</dbReference>
<dbReference type="PANTHER" id="PTHR47961">
    <property type="entry name" value="DNA POLYMERASE THETA, PUTATIVE (AFU_ORTHOLOGUE AFUA_1G05260)-RELATED"/>
    <property type="match status" value="1"/>
</dbReference>
<dbReference type="FunFam" id="1.10.150.20:FF:000004">
    <property type="entry name" value="U5 small nuclear ribonucleoprotein helicase"/>
    <property type="match status" value="1"/>
</dbReference>
<dbReference type="Pfam" id="PF00270">
    <property type="entry name" value="DEAD"/>
    <property type="match status" value="2"/>
</dbReference>
<dbReference type="PIRSF" id="PIRSF039073">
    <property type="entry name" value="BRR2"/>
    <property type="match status" value="1"/>
</dbReference>
<dbReference type="FunFam" id="3.40.50.300:FF:000368">
    <property type="entry name" value="U5 small nuclear ribonucleoprotein 200 kDa helicase"/>
    <property type="match status" value="1"/>
</dbReference>
<dbReference type="EC" id="3.6.4.13" evidence="2"/>
<dbReference type="OMA" id="MNPKEFN"/>
<evidence type="ECO:0000256" key="4">
    <source>
        <dbReference type="ARBA" id="ARBA00022741"/>
    </source>
</evidence>
<dbReference type="FunFam" id="1.10.10.10:FF:000012">
    <property type="entry name" value="U5 small nuclear ribonucleoprotein helicase"/>
    <property type="match status" value="1"/>
</dbReference>
<dbReference type="InterPro" id="IPR048863">
    <property type="entry name" value="BRR2_plug"/>
</dbReference>
<protein>
    <recommendedName>
        <fullName evidence="2">RNA helicase</fullName>
        <ecNumber evidence="2">3.6.4.13</ecNumber>
    </recommendedName>
</protein>
<evidence type="ECO:0000259" key="11">
    <source>
        <dbReference type="PROSITE" id="PS51192"/>
    </source>
</evidence>
<dbReference type="InterPro" id="IPR041094">
    <property type="entry name" value="Brr2_helicase_PWI"/>
</dbReference>
<dbReference type="Proteomes" id="UP000053201">
    <property type="component" value="Unassembled WGS sequence"/>
</dbReference>
<dbReference type="FunFam" id="3.40.50.300:FF:000254">
    <property type="entry name" value="U5 small nuclear ribonucleoprotein helicase"/>
    <property type="match status" value="1"/>
</dbReference>
<feature type="region of interest" description="Disordered" evidence="10">
    <location>
        <begin position="194"/>
        <end position="274"/>
    </location>
</feature>
<comment type="subcellular location">
    <subcellularLocation>
        <location evidence="1">Nucleus</location>
    </subcellularLocation>
</comment>
<dbReference type="InterPro" id="IPR036390">
    <property type="entry name" value="WH_DNA-bd_sf"/>
</dbReference>
<accession>A0A0L0HTH1</accession>
<feature type="domain" description="Helicase C-terminal" evidence="12">
    <location>
        <begin position="760"/>
        <end position="970"/>
    </location>
</feature>
<dbReference type="Pfam" id="PF00271">
    <property type="entry name" value="Helicase_C"/>
    <property type="match status" value="1"/>
</dbReference>
<dbReference type="SMART" id="SM00490">
    <property type="entry name" value="HELICc"/>
    <property type="match status" value="2"/>
</dbReference>
<dbReference type="FunFam" id="3.40.50.300:FF:000102">
    <property type="entry name" value="RNA helicase, activating signal cointegrator 1"/>
    <property type="match status" value="1"/>
</dbReference>
<evidence type="ECO:0000256" key="6">
    <source>
        <dbReference type="ARBA" id="ARBA00022806"/>
    </source>
</evidence>
<dbReference type="RefSeq" id="XP_016612203.1">
    <property type="nucleotide sequence ID" value="XM_016749916.1"/>
</dbReference>
<dbReference type="FunCoup" id="A0A0L0HTH1">
    <property type="interactions" value="936"/>
</dbReference>
<evidence type="ECO:0000256" key="3">
    <source>
        <dbReference type="ARBA" id="ARBA00022737"/>
    </source>
</evidence>
<sequence>MAEDVQRAQQYQYTANSNLVLQADRSALPRRDQEPSGEPETLWGRVDIRKMGDRAQRSIQEQKEKVEKRRREKAEKMKRSGAERASKRAKREKDLKGFGHGSILAATEDFEGEVYRPRTKETRQTFELMLSFFQQILGDIPQDVLRGAANEALSVLKDDTKKDFDKKKEIEELVGVQVSSDKFAQLVNLGKRITDFRPGEEEGQDGEGGAGREGLDEDYGVAVVFDEEEDEEEGSDDEFEVKEDEDSEDEGQEAETDNVLKAVGADDEDDEGEDVDEFTDVIPAGRGKRGTADPFAAGAGAPVVKPHDIDAFWLQRTIAAQYPDAHTAQSKTASAFEILSSTANVRDCENELMGLFDYDKFDLVKLLTRNRDIIVWCTRLAKAGSSEEREKIEAGMQEQGYHHILDQLRVAPTRKDVDKNRRGVVEMDIDEKQPVTGGPIQFDLKKPAPAAAVVTPKANIDLDSLAFQQGGHLMSNKKCTLPQGTFKRDKKGYQEVHVPAPKATPMREDETLVPISDLPEWAQGGFAGAKSLNRIQSRIYPTAFNSDDNMLICAPTGAGKTNCAMLAILREVGKYRNEATGQIALDAFKIIYIAPMKALVAEMVGNFSSRLNKFGITVAELTGDRQLTKQQIAETQIIVTTPEKWDITTRKATDRSYTKLVRLLIIDEIHLLHDERGPVLESIISRTIRQIQQTQEMVRLVGLSATLPNYQDVANFMRVDQEKGLFFFDNSFRPAPLKQQYIGITEKKAIKRFQLMNEIAYEKIMEEAGKNQVLVFCHSRKETAKTAKAIRDMAIEKDTIGQILRLDAASREILQTEAATVKNADLQDVLPYGFAIHHAGMSRADRTLVEDLFGDGHIQVLVSTATLAWGVNLPAHTVIIKGTQVYNPEKGRWVELSPQDVLQMLGRAGRPQFDTNGEGIIITTHSELQYYLSLLNQQLPIESQYISKLADNLNAEIVLGTVRNRDEAVQWLGYTYLYVRMLRNGALYGVGPDELEEDPYLVQKRVDLIHSAATVLDKCNLIKYDKKTGKFQVTELGRIASHYYISHHSMATYNQHLKPTMTLVDLFRAFALSNEFKYIPVREEEKLELAKMLERVPIPVKESIEEPTAKINTLLQAYISQLKLEGFALMSDMVYVTQSAGRILRAIFEICLKRGWAQLSRKALDLCKMVDKRMWLSMSPLRQVRGFPPDVIKRLERKEFPWERYYDLNPQELGELAGIPKAGKLIHKAVHQFPKLELQAHVQPITRSMLRLELTITPDFQFDEKISNGGAEAFWVLVEDVDSEMILYHDIFVLKQRYAEEDHHVTFTVPLYEPLPPNYYVSIVSDRWLHCETRLPVSFKHLILPEKYPPHTELLDLQPLPVSALKNREFEAIYQDYRHFNPIQTQVFNTLYQTDDNVFIGAPTGSGKTICVEFALLRLWAVNPTARCVYIAPFDEVVEVKMSEWKAKFGSLLGGKNIVALTGETTADLKLLETGDIVFATPQKWDMLSRRWKQRKNVQTVGLFIADEVHLIGGDIGPTLEVIVSRMRYISVQTENKIRIVALGTSLANARDLGEWIGATSQSIYNFKPNVRPVPLEIHIQGYSVPHFASMMVAMTKPTYLAVTQLAPGKPSIVYVPSRKQARLTAVDLLTLAMAEGEEKKFLHCSDEDIAPYLDKVQDKALVQTMQYGVAFFHEALSKNDKRIIEHLFDTGAVQVVVASKDTYWGMKMRSHLVVIMGTQYYEGKEHRYADFPITDVLQMMGRATRPTSGETGRCVLMCQSVKKDFYKKFLYEALPVESHLDHFLHDHFNAEIVTKTIENKQDAVDYLTWTFLYRRMSLNPNYYNLQGVTHRHLSDHLSELVETTLDELATSKCIAVEEDDVTPLNLGMIAAYYYINYVTIEVFSMSLNPKTKIRGLLQIIAAAAEFEDVPIRHHEDQVLKRIYERLPVKVDTPNYNDPHFKTNILLQAHFSRVQLPPDLESDQKAILAKVVRLIQACVDVISSNGWLAPCLAAMDLSQMVVQAVWDRDSPLRQVPHFNADIIARLTKAGVEGVFDIMEMEDEDRNQALQLDGKRMADVARFVNRYPNVDISYDISDRQVRQGEAVTIKVVMEREMDEDEADTAVGPVIAPYYPTKKDEGWWVVVGDAQDKTLLAIKRTTLQKRGQVKLDFVAPENKLGKLECRLYFMCDAYVGVDQEYEFELEVLEGNGGDESGSGSDMEE</sequence>
<dbReference type="InterPro" id="IPR014001">
    <property type="entry name" value="Helicase_ATP-bd"/>
</dbReference>
<gene>
    <name evidence="13" type="ORF">SPPG_01598</name>
</gene>
<dbReference type="InterPro" id="IPR001650">
    <property type="entry name" value="Helicase_C-like"/>
</dbReference>
<dbReference type="SUPFAM" id="SSF81296">
    <property type="entry name" value="E set domains"/>
    <property type="match status" value="1"/>
</dbReference>
<evidence type="ECO:0000256" key="5">
    <source>
        <dbReference type="ARBA" id="ARBA00022801"/>
    </source>
</evidence>
<keyword evidence="8" id="KW-0539">Nucleus</keyword>
<feature type="compositionally biased region" description="Basic and acidic residues" evidence="10">
    <location>
        <begin position="46"/>
        <end position="93"/>
    </location>
</feature>
<comment type="catalytic activity">
    <reaction evidence="9">
        <text>ATP + H2O = ADP + phosphate + H(+)</text>
        <dbReference type="Rhea" id="RHEA:13065"/>
        <dbReference type="ChEBI" id="CHEBI:15377"/>
        <dbReference type="ChEBI" id="CHEBI:15378"/>
        <dbReference type="ChEBI" id="CHEBI:30616"/>
        <dbReference type="ChEBI" id="CHEBI:43474"/>
        <dbReference type="ChEBI" id="CHEBI:456216"/>
        <dbReference type="EC" id="3.6.4.13"/>
    </reaction>
</comment>
<feature type="compositionally biased region" description="Acidic residues" evidence="10">
    <location>
        <begin position="265"/>
        <end position="274"/>
    </location>
</feature>
<evidence type="ECO:0000256" key="9">
    <source>
        <dbReference type="ARBA" id="ARBA00047984"/>
    </source>
</evidence>
<feature type="domain" description="Helicase ATP-binding" evidence="11">
    <location>
        <begin position="1389"/>
        <end position="1565"/>
    </location>
</feature>
<keyword evidence="14" id="KW-1185">Reference proteome</keyword>
<dbReference type="OrthoDB" id="5575at2759"/>
<keyword evidence="6" id="KW-0347">Helicase</keyword>
<dbReference type="GO" id="GO:0000712">
    <property type="term" value="P:resolution of meiotic recombination intermediates"/>
    <property type="evidence" value="ECO:0007669"/>
    <property type="project" value="TreeGrafter"/>
</dbReference>
<dbReference type="GO" id="GO:0003724">
    <property type="term" value="F:RNA helicase activity"/>
    <property type="evidence" value="ECO:0007669"/>
    <property type="project" value="UniProtKB-EC"/>
</dbReference>
<dbReference type="SUPFAM" id="SSF158702">
    <property type="entry name" value="Sec63 N-terminal domain-like"/>
    <property type="match status" value="2"/>
</dbReference>
<dbReference type="GO" id="GO:0005524">
    <property type="term" value="F:ATP binding"/>
    <property type="evidence" value="ECO:0007669"/>
    <property type="project" value="UniProtKB-KW"/>
</dbReference>
<evidence type="ECO:0000256" key="10">
    <source>
        <dbReference type="SAM" id="MobiDB-lite"/>
    </source>
</evidence>
<dbReference type="SMART" id="SM00487">
    <property type="entry name" value="DEXDc"/>
    <property type="match status" value="2"/>
</dbReference>
<dbReference type="GO" id="GO:0016787">
    <property type="term" value="F:hydrolase activity"/>
    <property type="evidence" value="ECO:0007669"/>
    <property type="project" value="UniProtKB-KW"/>
</dbReference>
<keyword evidence="4" id="KW-0547">Nucleotide-binding</keyword>
<reference evidence="13 14" key="1">
    <citation type="submission" date="2009-08" db="EMBL/GenBank/DDBJ databases">
        <title>The Genome Sequence of Spizellomyces punctatus strain DAOM BR117.</title>
        <authorList>
            <consortium name="The Broad Institute Genome Sequencing Platform"/>
            <person name="Russ C."/>
            <person name="Cuomo C."/>
            <person name="Shea T."/>
            <person name="Young S.K."/>
            <person name="Zeng Q."/>
            <person name="Koehrsen M."/>
            <person name="Haas B."/>
            <person name="Borodovsky M."/>
            <person name="Guigo R."/>
            <person name="Alvarado L."/>
            <person name="Berlin A."/>
            <person name="Bochicchio J."/>
            <person name="Borenstein D."/>
            <person name="Chapman S."/>
            <person name="Chen Z."/>
            <person name="Engels R."/>
            <person name="Freedman E."/>
            <person name="Gellesch M."/>
            <person name="Goldberg J."/>
            <person name="Griggs A."/>
            <person name="Gujja S."/>
            <person name="Heiman D."/>
            <person name="Hepburn T."/>
            <person name="Howarth C."/>
            <person name="Jen D."/>
            <person name="Larson L."/>
            <person name="Lewis B."/>
            <person name="Mehta T."/>
            <person name="Park D."/>
            <person name="Pearson M."/>
            <person name="Roberts A."/>
            <person name="Saif S."/>
            <person name="Shenoy N."/>
            <person name="Sisk P."/>
            <person name="Stolte C."/>
            <person name="Sykes S."/>
            <person name="Thomson T."/>
            <person name="Walk T."/>
            <person name="White J."/>
            <person name="Yandava C."/>
            <person name="Burger G."/>
            <person name="Gray M.W."/>
            <person name="Holland P.W.H."/>
            <person name="King N."/>
            <person name="Lang F.B.F."/>
            <person name="Roger A.J."/>
            <person name="Ruiz-Trillo I."/>
            <person name="Lander E."/>
            <person name="Nusbaum C."/>
        </authorList>
    </citation>
    <scope>NUCLEOTIDE SEQUENCE [LARGE SCALE GENOMIC DNA]</scope>
    <source>
        <strain evidence="13 14">DAOM BR117</strain>
    </source>
</reference>
<dbReference type="Gene3D" id="1.10.3380.10">
    <property type="entry name" value="Sec63 N-terminal domain-like domain"/>
    <property type="match status" value="2"/>
</dbReference>
<evidence type="ECO:0000259" key="12">
    <source>
        <dbReference type="PROSITE" id="PS51194"/>
    </source>
</evidence>
<dbReference type="Gene3D" id="2.60.40.150">
    <property type="entry name" value="C2 domain"/>
    <property type="match status" value="2"/>
</dbReference>
<dbReference type="SUPFAM" id="SSF52540">
    <property type="entry name" value="P-loop containing nucleoside triphosphate hydrolases"/>
    <property type="match status" value="4"/>
</dbReference>
<dbReference type="FunFam" id="1.10.150.20:FF:000013">
    <property type="entry name" value="U5 small nuclear ribonucleoprotein kDa helicase"/>
    <property type="match status" value="1"/>
</dbReference>
<dbReference type="SMART" id="SM00382">
    <property type="entry name" value="AAA"/>
    <property type="match status" value="2"/>
</dbReference>
<dbReference type="InterPro" id="IPR050474">
    <property type="entry name" value="Hel308_SKI2-like"/>
</dbReference>
<dbReference type="GO" id="GO:0003676">
    <property type="term" value="F:nucleic acid binding"/>
    <property type="evidence" value="ECO:0007669"/>
    <property type="project" value="InterPro"/>
</dbReference>
<dbReference type="SUPFAM" id="SSF46785">
    <property type="entry name" value="Winged helix' DNA-binding domain"/>
    <property type="match status" value="2"/>
</dbReference>
<dbReference type="Pfam" id="PF23445">
    <property type="entry name" value="WHD_SNRNP200"/>
    <property type="match status" value="2"/>
</dbReference>
<dbReference type="FunFam" id="2.60.40.150:FF:000004">
    <property type="entry name" value="RNA helicase, activating signal cointegrator 1"/>
    <property type="match status" value="1"/>
</dbReference>
<dbReference type="InterPro" id="IPR011545">
    <property type="entry name" value="DEAD/DEAH_box_helicase_dom"/>
</dbReference>
<feature type="region of interest" description="Disordered" evidence="10">
    <location>
        <begin position="1"/>
        <end position="93"/>
    </location>
</feature>
<feature type="domain" description="Helicase ATP-binding" evidence="11">
    <location>
        <begin position="541"/>
        <end position="725"/>
    </location>
</feature>
<dbReference type="CDD" id="cd18021">
    <property type="entry name" value="DEXHc_Brr2_2"/>
    <property type="match status" value="1"/>
</dbReference>
<dbReference type="VEuPathDB" id="FungiDB:SPPG_01598"/>
<feature type="compositionally biased region" description="Acidic residues" evidence="10">
    <location>
        <begin position="215"/>
        <end position="256"/>
    </location>
</feature>
<evidence type="ECO:0000256" key="8">
    <source>
        <dbReference type="ARBA" id="ARBA00023242"/>
    </source>
</evidence>
<dbReference type="InterPro" id="IPR036388">
    <property type="entry name" value="WH-like_DNA-bd_sf"/>
</dbReference>
<evidence type="ECO:0000313" key="14">
    <source>
        <dbReference type="Proteomes" id="UP000053201"/>
    </source>
</evidence>
<dbReference type="STRING" id="645134.A0A0L0HTH1"/>
<dbReference type="FunFam" id="1.10.3380.10:FF:000001">
    <property type="entry name" value="U5 small nuclear ribonucleoprotein helicase"/>
    <property type="match status" value="1"/>
</dbReference>
<dbReference type="FunFam" id="1.10.10.10:FF:000024">
    <property type="entry name" value="U5 small nuclear ribonucleoprotein helicase"/>
    <property type="match status" value="1"/>
</dbReference>
<dbReference type="InterPro" id="IPR003593">
    <property type="entry name" value="AAA+_ATPase"/>
</dbReference>
<dbReference type="Pfam" id="PF02889">
    <property type="entry name" value="Sec63"/>
    <property type="match status" value="2"/>
</dbReference>
<dbReference type="InterPro" id="IPR014756">
    <property type="entry name" value="Ig_E-set"/>
</dbReference>
<dbReference type="EMBL" id="KQ257451">
    <property type="protein sequence ID" value="KND04164.1"/>
    <property type="molecule type" value="Genomic_DNA"/>
</dbReference>
<dbReference type="FunFam" id="3.40.50.300:FF:000062">
    <property type="entry name" value="U5 small nuclear ribonucleoprotein helicase"/>
    <property type="match status" value="1"/>
</dbReference>
<evidence type="ECO:0000256" key="1">
    <source>
        <dbReference type="ARBA" id="ARBA00004123"/>
    </source>
</evidence>
<dbReference type="InterPro" id="IPR035892">
    <property type="entry name" value="C2_domain_sf"/>
</dbReference>
<dbReference type="PROSITE" id="PS51194">
    <property type="entry name" value="HELICASE_CTER"/>
    <property type="match status" value="1"/>
</dbReference>
<dbReference type="CDD" id="cd18795">
    <property type="entry name" value="SF2_C_Ski2"/>
    <property type="match status" value="1"/>
</dbReference>
<evidence type="ECO:0000256" key="7">
    <source>
        <dbReference type="ARBA" id="ARBA00022840"/>
    </source>
</evidence>
<dbReference type="GO" id="GO:0005682">
    <property type="term" value="C:U5 snRNP"/>
    <property type="evidence" value="ECO:0007669"/>
    <property type="project" value="UniProtKB-ARBA"/>
</dbReference>
<dbReference type="Gene3D" id="1.10.10.10">
    <property type="entry name" value="Winged helix-like DNA-binding domain superfamily/Winged helix DNA-binding domain"/>
    <property type="match status" value="2"/>
</dbReference>
<proteinExistence type="predicted"/>
<evidence type="ECO:0000256" key="2">
    <source>
        <dbReference type="ARBA" id="ARBA00012552"/>
    </source>
</evidence>
<feature type="compositionally biased region" description="Polar residues" evidence="10">
    <location>
        <begin position="7"/>
        <end position="20"/>
    </location>
</feature>
<keyword evidence="7" id="KW-0067">ATP-binding</keyword>
<dbReference type="GO" id="GO:0000393">
    <property type="term" value="P:spliceosomal conformational changes to generate catalytic conformation"/>
    <property type="evidence" value="ECO:0007669"/>
    <property type="project" value="UniProtKB-ARBA"/>
</dbReference>
<dbReference type="SMART" id="SM00973">
    <property type="entry name" value="Sec63"/>
    <property type="match status" value="2"/>
</dbReference>
<name>A0A0L0HTH1_SPIPD</name>
<keyword evidence="3" id="KW-0677">Repeat</keyword>
<dbReference type="Gene3D" id="3.40.50.300">
    <property type="entry name" value="P-loop containing nucleotide triphosphate hydrolases"/>
    <property type="match status" value="4"/>
</dbReference>
<dbReference type="Pfam" id="PF18149">
    <property type="entry name" value="Helicase_PWI"/>
    <property type="match status" value="1"/>
</dbReference>
<dbReference type="InParanoid" id="A0A0L0HTH1"/>
<dbReference type="InterPro" id="IPR027417">
    <property type="entry name" value="P-loop_NTPase"/>
</dbReference>
<dbReference type="FunFam" id="2.60.40.150:FF:000133">
    <property type="entry name" value="Pre-mRNA splicing helicase, putative"/>
    <property type="match status" value="1"/>
</dbReference>
<evidence type="ECO:0000313" key="13">
    <source>
        <dbReference type="EMBL" id="KND04164.1"/>
    </source>
</evidence>
<dbReference type="PROSITE" id="PS51192">
    <property type="entry name" value="HELICASE_ATP_BIND_1"/>
    <property type="match status" value="2"/>
</dbReference>
<organism evidence="13 14">
    <name type="scientific">Spizellomyces punctatus (strain DAOM BR117)</name>
    <dbReference type="NCBI Taxonomy" id="645134"/>
    <lineage>
        <taxon>Eukaryota</taxon>
        <taxon>Fungi</taxon>
        <taxon>Fungi incertae sedis</taxon>
        <taxon>Chytridiomycota</taxon>
        <taxon>Chytridiomycota incertae sedis</taxon>
        <taxon>Chytridiomycetes</taxon>
        <taxon>Spizellomycetales</taxon>
        <taxon>Spizellomycetaceae</taxon>
        <taxon>Spizellomyces</taxon>
    </lineage>
</organism>
<dbReference type="GeneID" id="27685250"/>
<dbReference type="InterPro" id="IPR004179">
    <property type="entry name" value="Sec63-dom"/>
</dbReference>
<keyword evidence="5" id="KW-0378">Hydrolase</keyword>
<dbReference type="Gene3D" id="1.10.150.20">
    <property type="entry name" value="5' to 3' exonuclease, C-terminal subdomain"/>
    <property type="match status" value="2"/>
</dbReference>
<dbReference type="InterPro" id="IPR057842">
    <property type="entry name" value="WH_MER3"/>
</dbReference>
<dbReference type="eggNOG" id="KOG0951">
    <property type="taxonomic scope" value="Eukaryota"/>
</dbReference>
<dbReference type="CDD" id="cd18019">
    <property type="entry name" value="DEXHc_Brr2_1"/>
    <property type="match status" value="1"/>
</dbReference>
<dbReference type="PANTHER" id="PTHR47961:SF4">
    <property type="entry name" value="ACTIVATING SIGNAL COINTEGRATOR 1 COMPLEX SUBUNIT 3"/>
    <property type="match status" value="1"/>
</dbReference>